<feature type="region of interest" description="Disordered" evidence="1">
    <location>
        <begin position="1"/>
        <end position="46"/>
    </location>
</feature>
<comment type="caution">
    <text evidence="2">The sequence shown here is derived from an EMBL/GenBank/DDBJ whole genome shotgun (WGS) entry which is preliminary data.</text>
</comment>
<dbReference type="EMBL" id="CAJOBD010060333">
    <property type="protein sequence ID" value="CAF4380868.1"/>
    <property type="molecule type" value="Genomic_DNA"/>
</dbReference>
<feature type="non-terminal residue" evidence="2">
    <location>
        <position position="1"/>
    </location>
</feature>
<evidence type="ECO:0000313" key="3">
    <source>
        <dbReference type="Proteomes" id="UP000663836"/>
    </source>
</evidence>
<name>A0A820MU69_9BILA</name>
<reference evidence="2" key="1">
    <citation type="submission" date="2021-02" db="EMBL/GenBank/DDBJ databases">
        <authorList>
            <person name="Nowell W R."/>
        </authorList>
    </citation>
    <scope>NUCLEOTIDE SEQUENCE</scope>
</reference>
<accession>A0A820MU69</accession>
<proteinExistence type="predicted"/>
<feature type="compositionally biased region" description="Polar residues" evidence="1">
    <location>
        <begin position="27"/>
        <end position="46"/>
    </location>
</feature>
<evidence type="ECO:0000256" key="1">
    <source>
        <dbReference type="SAM" id="MobiDB-lite"/>
    </source>
</evidence>
<feature type="compositionally biased region" description="Basic and acidic residues" evidence="1">
    <location>
        <begin position="1"/>
        <end position="26"/>
    </location>
</feature>
<protein>
    <submittedName>
        <fullName evidence="2">Uncharacterized protein</fullName>
    </submittedName>
</protein>
<dbReference type="Proteomes" id="UP000663836">
    <property type="component" value="Unassembled WGS sequence"/>
</dbReference>
<dbReference type="AlphaFoldDB" id="A0A820MU69"/>
<evidence type="ECO:0000313" key="2">
    <source>
        <dbReference type="EMBL" id="CAF4380868.1"/>
    </source>
</evidence>
<sequence>RNHSENFRRESLSHEAPTDQISEKINHSSINSITRSAASGGASLSD</sequence>
<gene>
    <name evidence="2" type="ORF">JBS370_LOCUS42844</name>
</gene>
<organism evidence="2 3">
    <name type="scientific">Rotaria sordida</name>
    <dbReference type="NCBI Taxonomy" id="392033"/>
    <lineage>
        <taxon>Eukaryota</taxon>
        <taxon>Metazoa</taxon>
        <taxon>Spiralia</taxon>
        <taxon>Gnathifera</taxon>
        <taxon>Rotifera</taxon>
        <taxon>Eurotatoria</taxon>
        <taxon>Bdelloidea</taxon>
        <taxon>Philodinida</taxon>
        <taxon>Philodinidae</taxon>
        <taxon>Rotaria</taxon>
    </lineage>
</organism>